<name>A0A0N5BMF9_STREA</name>
<dbReference type="WBParaSite" id="SPAL_0000709900.1">
    <property type="protein sequence ID" value="SPAL_0000709900.1"/>
    <property type="gene ID" value="SPAL_0000709900"/>
</dbReference>
<sequence>MDTESDFPTFPLTLLPNEIIKVVLEKVDWATLYNLRLVSRFFNEMILRDFNRFNKPKMNEFKVYSQYEDNGKIKIRYFIICELGKKKIERLYSNEDERDVLVEEYLNKVNMKHIKNFDIAVNNYSPLFKIIIDSFDYGTSVENFYFIINNSPIFMDFYNFLKKLNYIGHIYANKLCLSHPEIPQNISLPILHTLRHLFIVECECTKFINRTMINNLFKYNKYLNALAIYSKTTSFEEDIIRNIKRRHDKCTHEPNNHKETTINLARRSDYNKEREFHRFFPCGTYPMSLDLPIFNSIKVNKKCNECNCNNGISIYFLHMDGYMKHSYS</sequence>
<dbReference type="InterPro" id="IPR001810">
    <property type="entry name" value="F-box_dom"/>
</dbReference>
<evidence type="ECO:0000313" key="3">
    <source>
        <dbReference type="WBParaSite" id="SPAL_0000709900.1"/>
    </source>
</evidence>
<dbReference type="PROSITE" id="PS50181">
    <property type="entry name" value="FBOX"/>
    <property type="match status" value="1"/>
</dbReference>
<organism evidence="2 3">
    <name type="scientific">Strongyloides papillosus</name>
    <name type="common">Intestinal threadworm</name>
    <dbReference type="NCBI Taxonomy" id="174720"/>
    <lineage>
        <taxon>Eukaryota</taxon>
        <taxon>Metazoa</taxon>
        <taxon>Ecdysozoa</taxon>
        <taxon>Nematoda</taxon>
        <taxon>Chromadorea</taxon>
        <taxon>Rhabditida</taxon>
        <taxon>Tylenchina</taxon>
        <taxon>Panagrolaimomorpha</taxon>
        <taxon>Strongyloidoidea</taxon>
        <taxon>Strongyloididae</taxon>
        <taxon>Strongyloides</taxon>
    </lineage>
</organism>
<dbReference type="CDD" id="cd09917">
    <property type="entry name" value="F-box_SF"/>
    <property type="match status" value="1"/>
</dbReference>
<feature type="domain" description="F-box" evidence="1">
    <location>
        <begin position="9"/>
        <end position="56"/>
    </location>
</feature>
<proteinExistence type="predicted"/>
<dbReference type="SUPFAM" id="SSF81383">
    <property type="entry name" value="F-box domain"/>
    <property type="match status" value="1"/>
</dbReference>
<evidence type="ECO:0000313" key="2">
    <source>
        <dbReference type="Proteomes" id="UP000046392"/>
    </source>
</evidence>
<dbReference type="AlphaFoldDB" id="A0A0N5BMF9"/>
<reference evidence="3" key="1">
    <citation type="submission" date="2017-02" db="UniProtKB">
        <authorList>
            <consortium name="WormBaseParasite"/>
        </authorList>
    </citation>
    <scope>IDENTIFICATION</scope>
</reference>
<dbReference type="SMART" id="SM00256">
    <property type="entry name" value="FBOX"/>
    <property type="match status" value="1"/>
</dbReference>
<dbReference type="InterPro" id="IPR036047">
    <property type="entry name" value="F-box-like_dom_sf"/>
</dbReference>
<accession>A0A0N5BMF9</accession>
<keyword evidence="2" id="KW-1185">Reference proteome</keyword>
<protein>
    <submittedName>
        <fullName evidence="3">F-box domain-containing protein</fullName>
    </submittedName>
</protein>
<dbReference type="Proteomes" id="UP000046392">
    <property type="component" value="Unplaced"/>
</dbReference>
<evidence type="ECO:0000259" key="1">
    <source>
        <dbReference type="PROSITE" id="PS50181"/>
    </source>
</evidence>